<dbReference type="Pfam" id="PF01728">
    <property type="entry name" value="FtsJ"/>
    <property type="match status" value="1"/>
</dbReference>
<sequence length="410" mass="48210">MTYYLLPKTSYLIHKYIDCVEKDDMPKPVISYSLSTYLYDMKEKIESKDKDWDIFKKYTNPYEYIHTQLSFKKKCISKYKPISRSFFKMIEMVSIFELNFDSRPIRSFHLAEGPGGFIEALAGLRKCPHDKYVGMTIIDENNDPNIPGWKKTEQFLRQNKNVFIETGADQTGNILSMDNYIHCREKYGSTMDLITGDGGFDFSMDFNNQEINISKLLFAQVMYALSMQKRGGCFILKLFDTFMQHSIDLLYILSSFYDKVYIVKPQTSRYANSEKYIVCKGFTNIPFESFAPFIYRAFEKMLLSTTSNTELYIHRFLNTPISMHFLVRLEEYNAIFGQQQIENIHFTISLIDNKHRQEKIDNLINVNIEKCILWCTKYNVPYNQGIIQSNVFLSNDLRSFQNSETSFELM</sequence>
<feature type="domain" description="Ribosomal RNA methyltransferase FtsJ" evidence="1">
    <location>
        <begin position="83"/>
        <end position="282"/>
    </location>
</feature>
<dbReference type="AlphaFoldDB" id="A0A6C0L8X5"/>
<dbReference type="GO" id="GO:0005737">
    <property type="term" value="C:cytoplasm"/>
    <property type="evidence" value="ECO:0007669"/>
    <property type="project" value="TreeGrafter"/>
</dbReference>
<protein>
    <recommendedName>
        <fullName evidence="1">Ribosomal RNA methyltransferase FtsJ domain-containing protein</fullName>
    </recommendedName>
</protein>
<dbReference type="GO" id="GO:0032259">
    <property type="term" value="P:methylation"/>
    <property type="evidence" value="ECO:0007669"/>
    <property type="project" value="InterPro"/>
</dbReference>
<dbReference type="PANTHER" id="PTHR16121:SF0">
    <property type="entry name" value="CAP-SPECIFIC MRNA (NUCLEOSIDE-2'-O-)-METHYLTRANSFERASE 1"/>
    <property type="match status" value="1"/>
</dbReference>
<evidence type="ECO:0000313" key="2">
    <source>
        <dbReference type="EMBL" id="QHU27033.1"/>
    </source>
</evidence>
<dbReference type="GO" id="GO:0004483">
    <property type="term" value="F:methyltransferase cap1 activity"/>
    <property type="evidence" value="ECO:0007669"/>
    <property type="project" value="TreeGrafter"/>
</dbReference>
<dbReference type="SUPFAM" id="SSF53335">
    <property type="entry name" value="S-adenosyl-L-methionine-dependent methyltransferases"/>
    <property type="match status" value="1"/>
</dbReference>
<proteinExistence type="predicted"/>
<dbReference type="GO" id="GO:0006370">
    <property type="term" value="P:7-methylguanosine mRNA capping"/>
    <property type="evidence" value="ECO:0007669"/>
    <property type="project" value="TreeGrafter"/>
</dbReference>
<reference evidence="2" key="1">
    <citation type="journal article" date="2020" name="Nature">
        <title>Giant virus diversity and host interactions through global metagenomics.</title>
        <authorList>
            <person name="Schulz F."/>
            <person name="Roux S."/>
            <person name="Paez-Espino D."/>
            <person name="Jungbluth S."/>
            <person name="Walsh D.A."/>
            <person name="Denef V.J."/>
            <person name="McMahon K.D."/>
            <person name="Konstantinidis K.T."/>
            <person name="Eloe-Fadrosh E.A."/>
            <person name="Kyrpides N.C."/>
            <person name="Woyke T."/>
        </authorList>
    </citation>
    <scope>NUCLEOTIDE SEQUENCE</scope>
    <source>
        <strain evidence="2">GVMAG-M-3300027759-42</strain>
    </source>
</reference>
<organism evidence="2">
    <name type="scientific">viral metagenome</name>
    <dbReference type="NCBI Taxonomy" id="1070528"/>
    <lineage>
        <taxon>unclassified sequences</taxon>
        <taxon>metagenomes</taxon>
        <taxon>organismal metagenomes</taxon>
    </lineage>
</organism>
<dbReference type="InterPro" id="IPR002877">
    <property type="entry name" value="RNA_MeTrfase_FtsJ_dom"/>
</dbReference>
<name>A0A6C0L8X5_9ZZZZ</name>
<accession>A0A6C0L8X5</accession>
<evidence type="ECO:0000259" key="1">
    <source>
        <dbReference type="Pfam" id="PF01728"/>
    </source>
</evidence>
<dbReference type="InterPro" id="IPR050851">
    <property type="entry name" value="mRNA_Cap_2O-Ribose_MeTrfase"/>
</dbReference>
<dbReference type="GO" id="GO:0005634">
    <property type="term" value="C:nucleus"/>
    <property type="evidence" value="ECO:0007669"/>
    <property type="project" value="UniProtKB-ARBA"/>
</dbReference>
<dbReference type="Gene3D" id="3.40.50.12760">
    <property type="match status" value="1"/>
</dbReference>
<dbReference type="InterPro" id="IPR029063">
    <property type="entry name" value="SAM-dependent_MTases_sf"/>
</dbReference>
<dbReference type="PANTHER" id="PTHR16121">
    <property type="entry name" value="CAP-SPECIFIC MRNA (NUCLEOSIDE-2'-O-)-METHYLTRANSFERASE 1-RELATED"/>
    <property type="match status" value="1"/>
</dbReference>
<dbReference type="EMBL" id="MN740449">
    <property type="protein sequence ID" value="QHU27033.1"/>
    <property type="molecule type" value="Genomic_DNA"/>
</dbReference>